<name>A0A6A6W442_9PEZI</name>
<accession>A0A6A6W442</accession>
<keyword evidence="2" id="KW-1185">Reference proteome</keyword>
<reference evidence="1" key="1">
    <citation type="journal article" date="2020" name="Stud. Mycol.">
        <title>101 Dothideomycetes genomes: a test case for predicting lifestyles and emergence of pathogens.</title>
        <authorList>
            <person name="Haridas S."/>
            <person name="Albert R."/>
            <person name="Binder M."/>
            <person name="Bloem J."/>
            <person name="Labutti K."/>
            <person name="Salamov A."/>
            <person name="Andreopoulos B."/>
            <person name="Baker S."/>
            <person name="Barry K."/>
            <person name="Bills G."/>
            <person name="Bluhm B."/>
            <person name="Cannon C."/>
            <person name="Castanera R."/>
            <person name="Culley D."/>
            <person name="Daum C."/>
            <person name="Ezra D."/>
            <person name="Gonzalez J."/>
            <person name="Henrissat B."/>
            <person name="Kuo A."/>
            <person name="Liang C."/>
            <person name="Lipzen A."/>
            <person name="Lutzoni F."/>
            <person name="Magnuson J."/>
            <person name="Mondo S."/>
            <person name="Nolan M."/>
            <person name="Ohm R."/>
            <person name="Pangilinan J."/>
            <person name="Park H.-J."/>
            <person name="Ramirez L."/>
            <person name="Alfaro M."/>
            <person name="Sun H."/>
            <person name="Tritt A."/>
            <person name="Yoshinaga Y."/>
            <person name="Zwiers L.-H."/>
            <person name="Turgeon B."/>
            <person name="Goodwin S."/>
            <person name="Spatafora J."/>
            <person name="Crous P."/>
            <person name="Grigoriev I."/>
        </authorList>
    </citation>
    <scope>NUCLEOTIDE SEQUENCE</scope>
    <source>
        <strain evidence="1">CBS 121739</strain>
    </source>
</reference>
<dbReference type="AlphaFoldDB" id="A0A6A6W442"/>
<protein>
    <submittedName>
        <fullName evidence="1">Uncharacterized protein</fullName>
    </submittedName>
</protein>
<dbReference type="Proteomes" id="UP000799437">
    <property type="component" value="Unassembled WGS sequence"/>
</dbReference>
<dbReference type="GeneID" id="54489383"/>
<sequence>MFGRSATEALRHATVFPFSIKFTLLALSQARNTCSPLPNTSSIHTKYVDRIHNLCYYAFQPLLPDIASGTKLSHIAPSYCALEDENQHDRIAETEQREAHAVRHLQYVMFRSHIVTMKLIIAAEDGKTIDLDLSKLKANDVVAELDRHSRTLARKDELAG</sequence>
<dbReference type="OrthoDB" id="4136894at2759"/>
<evidence type="ECO:0000313" key="2">
    <source>
        <dbReference type="Proteomes" id="UP000799437"/>
    </source>
</evidence>
<proteinExistence type="predicted"/>
<gene>
    <name evidence="1" type="ORF">EJ05DRAFT_512357</name>
</gene>
<dbReference type="RefSeq" id="XP_033599187.1">
    <property type="nucleotide sequence ID" value="XM_033748329.1"/>
</dbReference>
<organism evidence="1 2">
    <name type="scientific">Pseudovirgaria hyperparasitica</name>
    <dbReference type="NCBI Taxonomy" id="470096"/>
    <lineage>
        <taxon>Eukaryota</taxon>
        <taxon>Fungi</taxon>
        <taxon>Dikarya</taxon>
        <taxon>Ascomycota</taxon>
        <taxon>Pezizomycotina</taxon>
        <taxon>Dothideomycetes</taxon>
        <taxon>Dothideomycetes incertae sedis</taxon>
        <taxon>Acrospermales</taxon>
        <taxon>Acrospermaceae</taxon>
        <taxon>Pseudovirgaria</taxon>
    </lineage>
</organism>
<dbReference type="EMBL" id="ML996575">
    <property type="protein sequence ID" value="KAF2756736.1"/>
    <property type="molecule type" value="Genomic_DNA"/>
</dbReference>
<evidence type="ECO:0000313" key="1">
    <source>
        <dbReference type="EMBL" id="KAF2756736.1"/>
    </source>
</evidence>